<sequence>MSKEIQIFKEQQLIPLRQDENGEVIIDGRELHEFLKVQKDFSDWIKNQLEMIDAEEGKEFSSLKGKTSENGGRPSTEYILTLDAAKEICMIAGVAPRSNKETKELSKQARKYFIQVEKAWNSPEMVMKRALEFANKKVKKLTLENSSLLEEKKMNAPKVIFADAVSTSKSSILVGELAKLLKQNGVDTGEKRLFAYLRKNKYLISRKGTDYNMPTQKSAELGLFQVKETPVVHSDGHISVNKTPKVTGKGQQYFINKFLNKEAM</sequence>
<dbReference type="PANTHER" id="PTHR36180:SF1">
    <property type="entry name" value="ANTA_ANTB ANTIREPRESSOR DOMAIN-CONTAINING PROTEIN"/>
    <property type="match status" value="1"/>
</dbReference>
<dbReference type="GO" id="GO:0003677">
    <property type="term" value="F:DNA binding"/>
    <property type="evidence" value="ECO:0007669"/>
    <property type="project" value="InterPro"/>
</dbReference>
<dbReference type="RefSeq" id="WP_317050505.1">
    <property type="nucleotide sequence ID" value="NZ_CAMRXF010000057.1"/>
</dbReference>
<gene>
    <name evidence="3" type="ORF">CNEO2_670022</name>
</gene>
<dbReference type="InterPro" id="IPR005039">
    <property type="entry name" value="Ant_C"/>
</dbReference>
<dbReference type="Pfam" id="PF08346">
    <property type="entry name" value="AntA"/>
    <property type="match status" value="1"/>
</dbReference>
<evidence type="ECO:0000313" key="4">
    <source>
        <dbReference type="Proteomes" id="UP001189143"/>
    </source>
</evidence>
<evidence type="ECO:0000313" key="3">
    <source>
        <dbReference type="EMBL" id="CAI3668956.1"/>
    </source>
</evidence>
<name>A0AAD1YII4_9CLOT</name>
<feature type="domain" description="Antirepressor protein C-terminal" evidence="1">
    <location>
        <begin position="153"/>
        <end position="260"/>
    </location>
</feature>
<evidence type="ECO:0000259" key="2">
    <source>
        <dbReference type="Pfam" id="PF08346"/>
    </source>
</evidence>
<comment type="caution">
    <text evidence="3">The sequence shown here is derived from an EMBL/GenBank/DDBJ whole genome shotgun (WGS) entry which is preliminary data.</text>
</comment>
<dbReference type="Proteomes" id="UP001189143">
    <property type="component" value="Unassembled WGS sequence"/>
</dbReference>
<dbReference type="EMBL" id="CAMTCP010000267">
    <property type="protein sequence ID" value="CAI3668956.1"/>
    <property type="molecule type" value="Genomic_DNA"/>
</dbReference>
<reference evidence="3" key="1">
    <citation type="submission" date="2022-10" db="EMBL/GenBank/DDBJ databases">
        <authorList>
            <person name="Aires J."/>
            <person name="Mesa V."/>
        </authorList>
    </citation>
    <scope>NUCLEOTIDE SEQUENCE</scope>
    <source>
        <strain evidence="3">Clostridium neonatale JD116</strain>
    </source>
</reference>
<dbReference type="PANTHER" id="PTHR36180">
    <property type="entry name" value="DNA-BINDING PROTEIN-RELATED-RELATED"/>
    <property type="match status" value="1"/>
</dbReference>
<feature type="domain" description="AntA/AntB antirepressor" evidence="2">
    <location>
        <begin position="26"/>
        <end position="92"/>
    </location>
</feature>
<protein>
    <submittedName>
        <fullName evidence="3">Anti-repressor protein</fullName>
    </submittedName>
</protein>
<dbReference type="Pfam" id="PF03374">
    <property type="entry name" value="ANT"/>
    <property type="match status" value="1"/>
</dbReference>
<dbReference type="AlphaFoldDB" id="A0AAD1YII4"/>
<evidence type="ECO:0000259" key="1">
    <source>
        <dbReference type="Pfam" id="PF03374"/>
    </source>
</evidence>
<dbReference type="InterPro" id="IPR013557">
    <property type="entry name" value="AntA/B_antirep"/>
</dbReference>
<organism evidence="3 4">
    <name type="scientific">Clostridium neonatale</name>
    <dbReference type="NCBI Taxonomy" id="137838"/>
    <lineage>
        <taxon>Bacteria</taxon>
        <taxon>Bacillati</taxon>
        <taxon>Bacillota</taxon>
        <taxon>Clostridia</taxon>
        <taxon>Eubacteriales</taxon>
        <taxon>Clostridiaceae</taxon>
        <taxon>Clostridium</taxon>
    </lineage>
</organism>
<proteinExistence type="predicted"/>
<accession>A0AAD1YII4</accession>